<dbReference type="STRING" id="515619.EUBREC_0133"/>
<dbReference type="EMBL" id="CP001107">
    <property type="protein sequence ID" value="ACR73938.1"/>
    <property type="molecule type" value="Genomic_DNA"/>
</dbReference>
<dbReference type="Proteomes" id="UP000001477">
    <property type="component" value="Chromosome"/>
</dbReference>
<sequence>MLFFTINSYVSFLTFVIIEYAISFSYPYIALYFIILALF</sequence>
<accession>C4Z9U0</accession>
<keyword evidence="1" id="KW-0812">Transmembrane</keyword>
<name>C4Z9U0_AGARV</name>
<keyword evidence="1" id="KW-1133">Transmembrane helix</keyword>
<dbReference type="AlphaFoldDB" id="C4Z9U0"/>
<dbReference type="PaxDb" id="515619-EUBREC_0133"/>
<evidence type="ECO:0000313" key="2">
    <source>
        <dbReference type="EMBL" id="ACR73938.1"/>
    </source>
</evidence>
<evidence type="ECO:0000313" key="3">
    <source>
        <dbReference type="Proteomes" id="UP000001477"/>
    </source>
</evidence>
<proteinExistence type="predicted"/>
<reference evidence="2 3" key="1">
    <citation type="journal article" date="2009" name="Proc. Natl. Acad. Sci. U.S.A.">
        <title>Characterizing a model human gut microbiota composed of members of its two dominant bacterial phyla.</title>
        <authorList>
            <person name="Mahowald M.A."/>
            <person name="Rey F.E."/>
            <person name="Seedorf H."/>
            <person name="Turnbaugh P.J."/>
            <person name="Fulton R.S."/>
            <person name="Wollam A."/>
            <person name="Shah N."/>
            <person name="Wang C."/>
            <person name="Magrini V."/>
            <person name="Wilson R.K."/>
            <person name="Cantarel B.L."/>
            <person name="Coutinho P.M."/>
            <person name="Henrissat B."/>
            <person name="Crock L.W."/>
            <person name="Russell A."/>
            <person name="Verberkmoes N.C."/>
            <person name="Hettich R.L."/>
            <person name="Gordon J.I."/>
        </authorList>
    </citation>
    <scope>NUCLEOTIDE SEQUENCE [LARGE SCALE GENOMIC DNA]</scope>
    <source>
        <strain evidence="3">ATCC 33656 / DSM 3377 / JCM 17463 / KCTC 5835 / LMG 30912 / VPI 0990</strain>
    </source>
</reference>
<keyword evidence="1" id="KW-0472">Membrane</keyword>
<dbReference type="HOGENOM" id="CLU_3309950_0_0_9"/>
<feature type="transmembrane region" description="Helical" evidence="1">
    <location>
        <begin position="12"/>
        <end position="38"/>
    </location>
</feature>
<dbReference type="KEGG" id="ere:EUBREC_0133"/>
<protein>
    <submittedName>
        <fullName evidence="2">Uncharacterized protein</fullName>
    </submittedName>
</protein>
<evidence type="ECO:0000256" key="1">
    <source>
        <dbReference type="SAM" id="Phobius"/>
    </source>
</evidence>
<organism evidence="2 3">
    <name type="scientific">Agathobacter rectalis (strain ATCC 33656 / DSM 3377 / JCM 17463 / KCTC 5835 / VPI 0990)</name>
    <name type="common">Eubacterium rectale</name>
    <dbReference type="NCBI Taxonomy" id="515619"/>
    <lineage>
        <taxon>Bacteria</taxon>
        <taxon>Bacillati</taxon>
        <taxon>Bacillota</taxon>
        <taxon>Clostridia</taxon>
        <taxon>Lachnospirales</taxon>
        <taxon>Lachnospiraceae</taxon>
        <taxon>Agathobacter</taxon>
    </lineage>
</organism>
<gene>
    <name evidence="2" type="ordered locus">EUBREC_0133</name>
</gene>